<reference evidence="2" key="1">
    <citation type="journal article" date="2020" name="Stud. Mycol.">
        <title>101 Dothideomycetes genomes: a test case for predicting lifestyles and emergence of pathogens.</title>
        <authorList>
            <person name="Haridas S."/>
            <person name="Albert R."/>
            <person name="Binder M."/>
            <person name="Bloem J."/>
            <person name="Labutti K."/>
            <person name="Salamov A."/>
            <person name="Andreopoulos B."/>
            <person name="Baker S."/>
            <person name="Barry K."/>
            <person name="Bills G."/>
            <person name="Bluhm B."/>
            <person name="Cannon C."/>
            <person name="Castanera R."/>
            <person name="Culley D."/>
            <person name="Daum C."/>
            <person name="Ezra D."/>
            <person name="Gonzalez J."/>
            <person name="Henrissat B."/>
            <person name="Kuo A."/>
            <person name="Liang C."/>
            <person name="Lipzen A."/>
            <person name="Lutzoni F."/>
            <person name="Magnuson J."/>
            <person name="Mondo S."/>
            <person name="Nolan M."/>
            <person name="Ohm R."/>
            <person name="Pangilinan J."/>
            <person name="Park H.-J."/>
            <person name="Ramirez L."/>
            <person name="Alfaro M."/>
            <person name="Sun H."/>
            <person name="Tritt A."/>
            <person name="Yoshinaga Y."/>
            <person name="Zwiers L.-H."/>
            <person name="Turgeon B."/>
            <person name="Goodwin S."/>
            <person name="Spatafora J."/>
            <person name="Crous P."/>
            <person name="Grigoriev I."/>
        </authorList>
    </citation>
    <scope>NUCLEOTIDE SEQUENCE</scope>
    <source>
        <strain evidence="2">CBS 122368</strain>
    </source>
</reference>
<dbReference type="OrthoDB" id="185373at2759"/>
<sequence length="657" mass="73732">MLALWSRAARNPGTCRCISCVSNASAVGSRAGVAVKGPWAFGTPTSTFFYTAIFAAGIAIDATVKRNRNEQWDAAFALLREEMSQPATRRRKQLVDDEQHHSMGSADFRPVEELFPEGVPWDIIYRSSGTQLVDDRASHNLQSDFDLEHISESLWGLLPFDSRFPGTPALEWPANSGRDLVKHYLPPQSLWSPEHMRWTAIRKRQTWKKLAIQELSVGMLIYALLEHANVSRLPQDALASLSPHIRTVALLDERSNKSSRREILETVEKLQALPVDASAEQITNAKVHPNRPAIPQYYQDSDGDYHHICQQMNTAIKYLLKGSEDPVKNDDQVAAAAAKLCHNLLVSSAAPDLQTFNILISGFKRWRRPNLIDDVIAALYACKIRPNEITCAAILDHFIQTNRPDSFSRFVAKMRGADDALMLANPEITINEKGQDRLIRVNETKVYQKVHPTPMVFNALMLGVLKFAGFERALEIYYEMKEDGWGLDVLGLAHFLDDCINRVDWHGGLFIWEEISSIRRRVQPSHMAIAYSKMLSLCSVTGNTVAFNRVLNEVVRRGFDRQRVLRSAMKLTHIAQNKPDSLAPAWTADNLLIAVSGYVGDGTSSEPEGGPLEGADPFQPMPESEATKSEDPIFKDPDETWATWMEHELGEPLRKSP</sequence>
<evidence type="ECO:0000313" key="3">
    <source>
        <dbReference type="Proteomes" id="UP000800094"/>
    </source>
</evidence>
<evidence type="ECO:0000256" key="1">
    <source>
        <dbReference type="SAM" id="MobiDB-lite"/>
    </source>
</evidence>
<feature type="compositionally biased region" description="Basic and acidic residues" evidence="1">
    <location>
        <begin position="625"/>
        <end position="636"/>
    </location>
</feature>
<gene>
    <name evidence="2" type="ORF">BU26DRAFT_1027</name>
</gene>
<proteinExistence type="predicted"/>
<dbReference type="GeneID" id="54572629"/>
<protein>
    <recommendedName>
        <fullName evidence="4">Pentatricopeptide repeat protein</fullName>
    </recommendedName>
</protein>
<dbReference type="RefSeq" id="XP_033690517.1">
    <property type="nucleotide sequence ID" value="XM_033819299.1"/>
</dbReference>
<evidence type="ECO:0000313" key="2">
    <source>
        <dbReference type="EMBL" id="KAF2255513.1"/>
    </source>
</evidence>
<dbReference type="AlphaFoldDB" id="A0A6A6J217"/>
<keyword evidence="3" id="KW-1185">Reference proteome</keyword>
<accession>A0A6A6J217</accession>
<dbReference type="PANTHER" id="PTHR47939:SF1">
    <property type="entry name" value="OS04G0684500 PROTEIN"/>
    <property type="match status" value="1"/>
</dbReference>
<dbReference type="InterPro" id="IPR050667">
    <property type="entry name" value="PPR-containing_protein"/>
</dbReference>
<organism evidence="2 3">
    <name type="scientific">Trematosphaeria pertusa</name>
    <dbReference type="NCBI Taxonomy" id="390896"/>
    <lineage>
        <taxon>Eukaryota</taxon>
        <taxon>Fungi</taxon>
        <taxon>Dikarya</taxon>
        <taxon>Ascomycota</taxon>
        <taxon>Pezizomycotina</taxon>
        <taxon>Dothideomycetes</taxon>
        <taxon>Pleosporomycetidae</taxon>
        <taxon>Pleosporales</taxon>
        <taxon>Massarineae</taxon>
        <taxon>Trematosphaeriaceae</taxon>
        <taxon>Trematosphaeria</taxon>
    </lineage>
</organism>
<evidence type="ECO:0008006" key="4">
    <source>
        <dbReference type="Google" id="ProtNLM"/>
    </source>
</evidence>
<feature type="region of interest" description="Disordered" evidence="1">
    <location>
        <begin position="602"/>
        <end position="636"/>
    </location>
</feature>
<name>A0A6A6J217_9PLEO</name>
<dbReference type="EMBL" id="ML987189">
    <property type="protein sequence ID" value="KAF2255513.1"/>
    <property type="molecule type" value="Genomic_DNA"/>
</dbReference>
<dbReference type="InterPro" id="IPR011990">
    <property type="entry name" value="TPR-like_helical_dom_sf"/>
</dbReference>
<dbReference type="Gene3D" id="1.25.40.10">
    <property type="entry name" value="Tetratricopeptide repeat domain"/>
    <property type="match status" value="2"/>
</dbReference>
<dbReference type="Proteomes" id="UP000800094">
    <property type="component" value="Unassembled WGS sequence"/>
</dbReference>
<dbReference type="PANTHER" id="PTHR47939">
    <property type="entry name" value="MEMBRANE-ASSOCIATED SALT-INDUCIBLE PROTEIN-LIKE"/>
    <property type="match status" value="1"/>
</dbReference>